<reference evidence="2 3" key="1">
    <citation type="submission" date="2020-04" db="EMBL/GenBank/DDBJ databases">
        <title>Molecular characterization of pseudomonads from Agaricus bisporus reveal novel blotch 2 pathogens in Western Europe.</title>
        <authorList>
            <person name="Taparia T."/>
            <person name="Krijger M."/>
            <person name="Haynes E."/>
            <person name="Elpinstone J.G."/>
            <person name="Noble R."/>
            <person name="Van Der Wolf J."/>
        </authorList>
    </citation>
    <scope>NUCLEOTIDE SEQUENCE [LARGE SCALE GENOMIC DNA]</scope>
    <source>
        <strain evidence="2 3">IPO3753</strain>
    </source>
</reference>
<feature type="transmembrane region" description="Helical" evidence="1">
    <location>
        <begin position="20"/>
        <end position="42"/>
    </location>
</feature>
<organism evidence="2 3">
    <name type="scientific">Pseudomonas yamanorum</name>
    <dbReference type="NCBI Taxonomy" id="515393"/>
    <lineage>
        <taxon>Bacteria</taxon>
        <taxon>Pseudomonadati</taxon>
        <taxon>Pseudomonadota</taxon>
        <taxon>Gammaproteobacteria</taxon>
        <taxon>Pseudomonadales</taxon>
        <taxon>Pseudomonadaceae</taxon>
        <taxon>Pseudomonas</taxon>
    </lineage>
</organism>
<protein>
    <submittedName>
        <fullName evidence="2">Uncharacterized protein</fullName>
    </submittedName>
</protein>
<proteinExistence type="predicted"/>
<accession>A0A1H2E8C3</accession>
<evidence type="ECO:0000256" key="1">
    <source>
        <dbReference type="SAM" id="Phobius"/>
    </source>
</evidence>
<gene>
    <name evidence="2" type="ORF">HX826_19925</name>
</gene>
<dbReference type="GeneID" id="93510917"/>
<keyword evidence="1" id="KW-1133">Transmembrane helix</keyword>
<keyword evidence="1" id="KW-0812">Transmembrane</keyword>
<comment type="caution">
    <text evidence="2">The sequence shown here is derived from an EMBL/GenBank/DDBJ whole genome shotgun (WGS) entry which is preliminary data.</text>
</comment>
<dbReference type="Proteomes" id="UP000546584">
    <property type="component" value="Unassembled WGS sequence"/>
</dbReference>
<dbReference type="AlphaFoldDB" id="A0A1H2E8C3"/>
<keyword evidence="1" id="KW-0472">Membrane</keyword>
<evidence type="ECO:0000313" key="3">
    <source>
        <dbReference type="Proteomes" id="UP000546584"/>
    </source>
</evidence>
<sequence length="75" mass="8541">MTLPEDNPLKTEEYQRQANLWYWLPLGLLVVFLTITSMIFLGANPPEWMFVALNVGWAIVALTLLVRLSGVYCAK</sequence>
<dbReference type="RefSeq" id="WP_093197426.1">
    <property type="nucleotide sequence ID" value="NZ_CP143576.1"/>
</dbReference>
<feature type="transmembrane region" description="Helical" evidence="1">
    <location>
        <begin position="48"/>
        <end position="68"/>
    </location>
</feature>
<evidence type="ECO:0000313" key="2">
    <source>
        <dbReference type="EMBL" id="NWD44149.1"/>
    </source>
</evidence>
<name>A0A1H2E8C3_9PSED</name>
<dbReference type="EMBL" id="JACAQR010000029">
    <property type="protein sequence ID" value="NWD44149.1"/>
    <property type="molecule type" value="Genomic_DNA"/>
</dbReference>